<evidence type="ECO:0000256" key="1">
    <source>
        <dbReference type="SAM" id="Phobius"/>
    </source>
</evidence>
<keyword evidence="1" id="KW-0472">Membrane</keyword>
<proteinExistence type="predicted"/>
<evidence type="ECO:0000313" key="2">
    <source>
        <dbReference type="EMBL" id="CAG8791079.1"/>
    </source>
</evidence>
<name>A0A9N9P0L8_9GLOM</name>
<keyword evidence="1" id="KW-0812">Transmembrane</keyword>
<keyword evidence="3" id="KW-1185">Reference proteome</keyword>
<dbReference type="AlphaFoldDB" id="A0A9N9P0L8"/>
<dbReference type="OrthoDB" id="2436760at2759"/>
<gene>
    <name evidence="2" type="ORF">CPELLU_LOCUS17001</name>
</gene>
<feature type="transmembrane region" description="Helical" evidence="1">
    <location>
        <begin position="29"/>
        <end position="49"/>
    </location>
</feature>
<feature type="non-terminal residue" evidence="2">
    <location>
        <position position="1"/>
    </location>
</feature>
<evidence type="ECO:0000313" key="3">
    <source>
        <dbReference type="Proteomes" id="UP000789759"/>
    </source>
</evidence>
<comment type="caution">
    <text evidence="2">The sequence shown here is derived from an EMBL/GenBank/DDBJ whole genome shotgun (WGS) entry which is preliminary data.</text>
</comment>
<dbReference type="Proteomes" id="UP000789759">
    <property type="component" value="Unassembled WGS sequence"/>
</dbReference>
<dbReference type="EMBL" id="CAJVQA010027154">
    <property type="protein sequence ID" value="CAG8791079.1"/>
    <property type="molecule type" value="Genomic_DNA"/>
</dbReference>
<keyword evidence="1" id="KW-1133">Transmembrane helix</keyword>
<accession>A0A9N9P0L8</accession>
<organism evidence="2 3">
    <name type="scientific">Cetraspora pellucida</name>
    <dbReference type="NCBI Taxonomy" id="1433469"/>
    <lineage>
        <taxon>Eukaryota</taxon>
        <taxon>Fungi</taxon>
        <taxon>Fungi incertae sedis</taxon>
        <taxon>Mucoromycota</taxon>
        <taxon>Glomeromycotina</taxon>
        <taxon>Glomeromycetes</taxon>
        <taxon>Diversisporales</taxon>
        <taxon>Gigasporaceae</taxon>
        <taxon>Cetraspora</taxon>
    </lineage>
</organism>
<sequence>TLVTKDNAALNDDLKLLFKIKVAINYDSFWDFLVILYDLLYLFCKAFNFMQHNKTHLHNVLYTFGFFIKIFKELEESQFRTKMIEKLEKRWATWKQLLLLLSFVLHSLYQLDYLD</sequence>
<protein>
    <submittedName>
        <fullName evidence="2">7068_t:CDS:1</fullName>
    </submittedName>
</protein>
<reference evidence="2" key="1">
    <citation type="submission" date="2021-06" db="EMBL/GenBank/DDBJ databases">
        <authorList>
            <person name="Kallberg Y."/>
            <person name="Tangrot J."/>
            <person name="Rosling A."/>
        </authorList>
    </citation>
    <scope>NUCLEOTIDE SEQUENCE</scope>
    <source>
        <strain evidence="2">FL966</strain>
    </source>
</reference>